<dbReference type="AlphaFoldDB" id="A0A183BVS2"/>
<sequence length="128" mass="15012">MALLNKEMEQYDRSLIKKPVVLLLNKVDVEDGEQKAQELCEFLLGEGRDGRWPMRLTVAKGKEEGLDMRPYYPIRFRSVHAISAKERQLGNVKTVLRKIYRELKPLKKALFVEEWEDWSNHPKGNILC</sequence>
<reference evidence="1" key="1">
    <citation type="submission" date="2013-12" db="EMBL/GenBank/DDBJ databases">
        <authorList>
            <person name="Aslett M."/>
        </authorList>
    </citation>
    <scope>NUCLEOTIDE SEQUENCE [LARGE SCALE GENOMIC DNA]</scope>
    <source>
        <strain evidence="1">Lindley</strain>
    </source>
</reference>
<evidence type="ECO:0000313" key="1">
    <source>
        <dbReference type="Proteomes" id="UP000050741"/>
    </source>
</evidence>
<dbReference type="InterPro" id="IPR027417">
    <property type="entry name" value="P-loop_NTPase"/>
</dbReference>
<reference evidence="1" key="2">
    <citation type="submission" date="2014-05" db="EMBL/GenBank/DDBJ databases">
        <title>The genome and life-stage specific transcriptomes of Globodera pallida elucidate key aspects of plant parasitism by a cyst nematode.</title>
        <authorList>
            <person name="Cotton J.A."/>
            <person name="Lilley C.J."/>
            <person name="Jones L.M."/>
            <person name="Kikuchi T."/>
            <person name="Reid A.J."/>
            <person name="Thorpe P."/>
            <person name="Tsai I.J."/>
            <person name="Beasley H."/>
            <person name="Blok V."/>
            <person name="Cock P.J.A."/>
            <person name="Van den Akker S.E."/>
            <person name="Holroyd N."/>
            <person name="Hunt M."/>
            <person name="Mantelin S."/>
            <person name="Naghra H."/>
            <person name="Pain A."/>
            <person name="Palomares-Rius J.E."/>
            <person name="Zarowiecki M."/>
            <person name="Berriman M."/>
            <person name="Jones J.T."/>
            <person name="Urwin P.E."/>
        </authorList>
    </citation>
    <scope>NUCLEOTIDE SEQUENCE [LARGE SCALE GENOMIC DNA]</scope>
    <source>
        <strain evidence="1">Lindley</strain>
    </source>
</reference>
<accession>A0A183BVS2</accession>
<evidence type="ECO:0000313" key="2">
    <source>
        <dbReference type="WBParaSite" id="GPLIN_000471000"/>
    </source>
</evidence>
<name>A0A183BVS2_GLOPA</name>
<keyword evidence="1" id="KW-1185">Reference proteome</keyword>
<dbReference type="WBParaSite" id="GPLIN_000471000">
    <property type="protein sequence ID" value="GPLIN_000471000"/>
    <property type="gene ID" value="GPLIN_000471000"/>
</dbReference>
<organism evidence="1 2">
    <name type="scientific">Globodera pallida</name>
    <name type="common">Potato cyst nematode worm</name>
    <name type="synonym">Heterodera pallida</name>
    <dbReference type="NCBI Taxonomy" id="36090"/>
    <lineage>
        <taxon>Eukaryota</taxon>
        <taxon>Metazoa</taxon>
        <taxon>Ecdysozoa</taxon>
        <taxon>Nematoda</taxon>
        <taxon>Chromadorea</taxon>
        <taxon>Rhabditida</taxon>
        <taxon>Tylenchina</taxon>
        <taxon>Tylenchomorpha</taxon>
        <taxon>Tylenchoidea</taxon>
        <taxon>Heteroderidae</taxon>
        <taxon>Heteroderinae</taxon>
        <taxon>Globodera</taxon>
    </lineage>
</organism>
<dbReference type="Gene3D" id="3.40.50.300">
    <property type="entry name" value="P-loop containing nucleotide triphosphate hydrolases"/>
    <property type="match status" value="1"/>
</dbReference>
<reference evidence="2" key="3">
    <citation type="submission" date="2016-06" db="UniProtKB">
        <authorList>
            <consortium name="WormBaseParasite"/>
        </authorList>
    </citation>
    <scope>IDENTIFICATION</scope>
</reference>
<dbReference type="Proteomes" id="UP000050741">
    <property type="component" value="Unassembled WGS sequence"/>
</dbReference>
<proteinExistence type="predicted"/>
<protein>
    <submittedName>
        <fullName evidence="2">OBG-type G domain-containing protein</fullName>
    </submittedName>
</protein>